<dbReference type="AlphaFoldDB" id="A0A1B1SCR0"/>
<dbReference type="InterPro" id="IPR011701">
    <property type="entry name" value="MFS"/>
</dbReference>
<feature type="transmembrane region" description="Helical" evidence="5">
    <location>
        <begin position="203"/>
        <end position="221"/>
    </location>
</feature>
<proteinExistence type="predicted"/>
<feature type="transmembrane region" description="Helical" evidence="5">
    <location>
        <begin position="85"/>
        <end position="105"/>
    </location>
</feature>
<reference evidence="8" key="1">
    <citation type="submission" date="2016-04" db="EMBL/GenBank/DDBJ databases">
        <title>Complete Genome Sequences of Twelve Strains of a Stable Defined Moderately Diverse Mouse Microbiota 2 (sDMDMm2).</title>
        <authorList>
            <person name="Uchimura Y."/>
            <person name="Wyss M."/>
            <person name="Brugiroux S."/>
            <person name="Limenitakis J.P."/>
            <person name="Stecher B."/>
            <person name="McCoy K.D."/>
            <person name="Macpherson A.J."/>
        </authorList>
    </citation>
    <scope>NUCLEOTIDE SEQUENCE [LARGE SCALE GENOMIC DNA]</scope>
    <source>
        <strain evidence="8">YL27</strain>
    </source>
</reference>
<dbReference type="EMBL" id="CP015402">
    <property type="protein sequence ID" value="ANU64576.1"/>
    <property type="molecule type" value="Genomic_DNA"/>
</dbReference>
<dbReference type="CDD" id="cd17312">
    <property type="entry name" value="MFS_OPA_SLC37"/>
    <property type="match status" value="1"/>
</dbReference>
<dbReference type="Gene3D" id="1.20.1250.20">
    <property type="entry name" value="MFS general substrate transporter like domains"/>
    <property type="match status" value="2"/>
</dbReference>
<feature type="transmembrane region" description="Helical" evidence="5">
    <location>
        <begin position="366"/>
        <end position="385"/>
    </location>
</feature>
<evidence type="ECO:0000259" key="6">
    <source>
        <dbReference type="PROSITE" id="PS50850"/>
    </source>
</evidence>
<dbReference type="KEGG" id="pary:A4V02_13170"/>
<protein>
    <submittedName>
        <fullName evidence="7">MFS transporter</fullName>
    </submittedName>
</protein>
<evidence type="ECO:0000256" key="4">
    <source>
        <dbReference type="ARBA" id="ARBA00023136"/>
    </source>
</evidence>
<comment type="subcellular location">
    <subcellularLocation>
        <location evidence="1">Endomembrane system</location>
        <topology evidence="1">Multi-pass membrane protein</topology>
    </subcellularLocation>
</comment>
<dbReference type="GeneID" id="65537826"/>
<dbReference type="GO" id="GO:0012505">
    <property type="term" value="C:endomembrane system"/>
    <property type="evidence" value="ECO:0007669"/>
    <property type="project" value="UniProtKB-SubCell"/>
</dbReference>
<dbReference type="Proteomes" id="UP000186351">
    <property type="component" value="Chromosome"/>
</dbReference>
<dbReference type="PIRSF" id="PIRSF002808">
    <property type="entry name" value="Hexose_phosphate_transp"/>
    <property type="match status" value="1"/>
</dbReference>
<feature type="transmembrane region" description="Helical" evidence="5">
    <location>
        <begin position="441"/>
        <end position="460"/>
    </location>
</feature>
<feature type="transmembrane region" description="Helical" evidence="5">
    <location>
        <begin position="45"/>
        <end position="65"/>
    </location>
</feature>
<keyword evidence="2 5" id="KW-0812">Transmembrane</keyword>
<dbReference type="GO" id="GO:0005886">
    <property type="term" value="C:plasma membrane"/>
    <property type="evidence" value="ECO:0007669"/>
    <property type="project" value="TreeGrafter"/>
</dbReference>
<dbReference type="SUPFAM" id="SSF103473">
    <property type="entry name" value="MFS general substrate transporter"/>
    <property type="match status" value="1"/>
</dbReference>
<dbReference type="STRING" id="1796646.A4V02_13170"/>
<feature type="transmembrane region" description="Helical" evidence="5">
    <location>
        <begin position="265"/>
        <end position="283"/>
    </location>
</feature>
<gene>
    <name evidence="7" type="ORF">A4V02_13170</name>
</gene>
<evidence type="ECO:0000256" key="3">
    <source>
        <dbReference type="ARBA" id="ARBA00022989"/>
    </source>
</evidence>
<dbReference type="OrthoDB" id="9766638at2"/>
<name>A0A1B1SCR0_9BACT</name>
<dbReference type="InterPro" id="IPR020846">
    <property type="entry name" value="MFS_dom"/>
</dbReference>
<dbReference type="GO" id="GO:0035435">
    <property type="term" value="P:phosphate ion transmembrane transport"/>
    <property type="evidence" value="ECO:0007669"/>
    <property type="project" value="TreeGrafter"/>
</dbReference>
<evidence type="ECO:0000313" key="7">
    <source>
        <dbReference type="EMBL" id="ANU64576.1"/>
    </source>
</evidence>
<dbReference type="PANTHER" id="PTHR43826">
    <property type="entry name" value="GLUCOSE-6-PHOSPHATE EXCHANGER SLC37A4"/>
    <property type="match status" value="1"/>
</dbReference>
<dbReference type="GO" id="GO:0061513">
    <property type="term" value="F:glucose 6-phosphate:phosphate antiporter activity"/>
    <property type="evidence" value="ECO:0007669"/>
    <property type="project" value="TreeGrafter"/>
</dbReference>
<feature type="transmembrane region" description="Helical" evidence="5">
    <location>
        <begin position="117"/>
        <end position="140"/>
    </location>
</feature>
<feature type="transmembrane region" description="Helical" evidence="5">
    <location>
        <begin position="146"/>
        <end position="163"/>
    </location>
</feature>
<accession>A0A1Z2XFV9</accession>
<feature type="domain" description="Major facilitator superfamily (MFS) profile" evidence="6">
    <location>
        <begin position="47"/>
        <end position="462"/>
    </location>
</feature>
<evidence type="ECO:0000256" key="2">
    <source>
        <dbReference type="ARBA" id="ARBA00022692"/>
    </source>
</evidence>
<feature type="transmembrane region" description="Helical" evidence="5">
    <location>
        <begin position="175"/>
        <end position="197"/>
    </location>
</feature>
<dbReference type="InterPro" id="IPR000849">
    <property type="entry name" value="Sugar_P_transporter"/>
</dbReference>
<keyword evidence="8" id="KW-1185">Reference proteome</keyword>
<keyword evidence="3 5" id="KW-1133">Transmembrane helix</keyword>
<evidence type="ECO:0000313" key="8">
    <source>
        <dbReference type="Proteomes" id="UP000186351"/>
    </source>
</evidence>
<dbReference type="PANTHER" id="PTHR43826:SF7">
    <property type="entry name" value="PROTEIN UHPC, PUTATIVE-RELATED"/>
    <property type="match status" value="1"/>
</dbReference>
<dbReference type="Pfam" id="PF07690">
    <property type="entry name" value="MFS_1"/>
    <property type="match status" value="1"/>
</dbReference>
<dbReference type="InterPro" id="IPR051337">
    <property type="entry name" value="OPA_Antiporter"/>
</dbReference>
<feature type="transmembrane region" description="Helical" evidence="5">
    <location>
        <begin position="336"/>
        <end position="360"/>
    </location>
</feature>
<evidence type="ECO:0000256" key="1">
    <source>
        <dbReference type="ARBA" id="ARBA00004127"/>
    </source>
</evidence>
<dbReference type="RefSeq" id="WP_068961852.1">
    <property type="nucleotide sequence ID" value="NZ_CAJTAP010000002.1"/>
</dbReference>
<feature type="transmembrane region" description="Helical" evidence="5">
    <location>
        <begin position="303"/>
        <end position="324"/>
    </location>
</feature>
<organism evidence="7 8">
    <name type="scientific">Muribaculum intestinale</name>
    <dbReference type="NCBI Taxonomy" id="1796646"/>
    <lineage>
        <taxon>Bacteria</taxon>
        <taxon>Pseudomonadati</taxon>
        <taxon>Bacteroidota</taxon>
        <taxon>Bacteroidia</taxon>
        <taxon>Bacteroidales</taxon>
        <taxon>Muribaculaceae</taxon>
        <taxon>Muribaculum</taxon>
    </lineage>
</organism>
<accession>A0A1B1SCR0</accession>
<dbReference type="PROSITE" id="PS50850">
    <property type="entry name" value="MFS"/>
    <property type="match status" value="1"/>
</dbReference>
<evidence type="ECO:0000256" key="5">
    <source>
        <dbReference type="SAM" id="Phobius"/>
    </source>
</evidence>
<feature type="transmembrane region" description="Helical" evidence="5">
    <location>
        <begin position="392"/>
        <end position="410"/>
    </location>
</feature>
<keyword evidence="4 5" id="KW-0472">Membrane</keyword>
<sequence length="465" mass="50266">MEVTDSIASSSSGQSLWSRVAGFYRISAPAPEVNNDRERFRRVRIATFLSATIGYALYYVCRLSMNIVRKPIVDDGVFTETQLGIIGSCLFFVYAVGKMANGFLADRCNARRFMATGLLLTAVVNLVLGMTEMFWVFAILWGMNGWFQSMGAPAGVVSLNRWYTSKDRGTYYGFWSASHNLGEAITFITIAMLVSWAGWRYGMLGAGVIGLCGFLLIMLFMHDTPQSLGFTNPESPSAKVVSGDVKKPDSADFNRAQKAVLRNPAIWCLALASAFMYISRYAVNSWGVFYLEAQKGYSTLDASLIISISSVCGIVGTVASGLISDRMFNGSRNVPALVFGLMNVAALCLFLLVPGGHFWLDATAMVLFGLGIGVLICFLGGLMAVDIAPRTAAGAALGVVGIASYIGAGLQDVMNGILIEGHKTVDAVTGADIYDFTYVNWFWIGAAAISVLLTLLVWNARRADD</sequence>
<dbReference type="InterPro" id="IPR036259">
    <property type="entry name" value="MFS_trans_sf"/>
</dbReference>